<protein>
    <submittedName>
        <fullName evidence="3">Putative anti-sigma factor antagonist BtrV</fullName>
    </submittedName>
</protein>
<dbReference type="InterPro" id="IPR002645">
    <property type="entry name" value="STAS_dom"/>
</dbReference>
<dbReference type="EMBL" id="VSSQ01081158">
    <property type="protein sequence ID" value="MPN30149.1"/>
    <property type="molecule type" value="Genomic_DNA"/>
</dbReference>
<dbReference type="InterPro" id="IPR003658">
    <property type="entry name" value="Anti-sigma_ant"/>
</dbReference>
<evidence type="ECO:0000256" key="1">
    <source>
        <dbReference type="ARBA" id="ARBA00009013"/>
    </source>
</evidence>
<accession>A0A645GWK1</accession>
<gene>
    <name evidence="3" type="primary">btrV_6</name>
    <name evidence="3" type="ORF">SDC9_177607</name>
</gene>
<reference evidence="3" key="1">
    <citation type="submission" date="2019-08" db="EMBL/GenBank/DDBJ databases">
        <authorList>
            <person name="Kucharzyk K."/>
            <person name="Murdoch R.W."/>
            <person name="Higgins S."/>
            <person name="Loffler F."/>
        </authorList>
    </citation>
    <scope>NUCLEOTIDE SEQUENCE</scope>
</reference>
<dbReference type="InterPro" id="IPR036513">
    <property type="entry name" value="STAS_dom_sf"/>
</dbReference>
<dbReference type="GO" id="GO:0043856">
    <property type="term" value="F:anti-sigma factor antagonist activity"/>
    <property type="evidence" value="ECO:0007669"/>
    <property type="project" value="InterPro"/>
</dbReference>
<feature type="domain" description="STAS" evidence="2">
    <location>
        <begin position="12"/>
        <end position="98"/>
    </location>
</feature>
<dbReference type="Gene3D" id="3.30.750.24">
    <property type="entry name" value="STAS domain"/>
    <property type="match status" value="1"/>
</dbReference>
<evidence type="ECO:0000259" key="2">
    <source>
        <dbReference type="PROSITE" id="PS50801"/>
    </source>
</evidence>
<proteinExistence type="inferred from homology"/>
<dbReference type="PANTHER" id="PTHR33495">
    <property type="entry name" value="ANTI-SIGMA FACTOR ANTAGONIST TM_1081-RELATED-RELATED"/>
    <property type="match status" value="1"/>
</dbReference>
<dbReference type="NCBIfam" id="TIGR00377">
    <property type="entry name" value="ant_ant_sig"/>
    <property type="match status" value="1"/>
</dbReference>
<comment type="similarity">
    <text evidence="1">Belongs to the anti-sigma-factor antagonist family.</text>
</comment>
<comment type="caution">
    <text evidence="3">The sequence shown here is derived from an EMBL/GenBank/DDBJ whole genome shotgun (WGS) entry which is preliminary data.</text>
</comment>
<dbReference type="PROSITE" id="PS50801">
    <property type="entry name" value="STAS"/>
    <property type="match status" value="1"/>
</dbReference>
<dbReference type="AlphaFoldDB" id="A0A645GWK1"/>
<dbReference type="CDD" id="cd07043">
    <property type="entry name" value="STAS_anti-anti-sigma_factors"/>
    <property type="match status" value="1"/>
</dbReference>
<evidence type="ECO:0000313" key="3">
    <source>
        <dbReference type="EMBL" id="MPN30149.1"/>
    </source>
</evidence>
<dbReference type="SUPFAM" id="SSF52091">
    <property type="entry name" value="SpoIIaa-like"/>
    <property type="match status" value="1"/>
</dbReference>
<sequence length="98" mass="10790">MTINKTLNATELTVTLTGRLDTTTAPQLEAELKSSLDGLNSLIMDFAELEYISSAGLRVLLSAQKTMNKQGKMVIRHVNETILEVFEVTGFCDILTVE</sequence>
<name>A0A645GWK1_9ZZZZ</name>
<organism evidence="3">
    <name type="scientific">bioreactor metagenome</name>
    <dbReference type="NCBI Taxonomy" id="1076179"/>
    <lineage>
        <taxon>unclassified sequences</taxon>
        <taxon>metagenomes</taxon>
        <taxon>ecological metagenomes</taxon>
    </lineage>
</organism>
<dbReference type="Pfam" id="PF01740">
    <property type="entry name" value="STAS"/>
    <property type="match status" value="1"/>
</dbReference>